<feature type="domain" description="N-acetyltransferase" evidence="3">
    <location>
        <begin position="1"/>
        <end position="94"/>
    </location>
</feature>
<protein>
    <recommendedName>
        <fullName evidence="3">N-acetyltransferase domain-containing protein</fullName>
    </recommendedName>
</protein>
<dbReference type="CDD" id="cd04301">
    <property type="entry name" value="NAT_SF"/>
    <property type="match status" value="1"/>
</dbReference>
<dbReference type="InterPro" id="IPR000182">
    <property type="entry name" value="GNAT_dom"/>
</dbReference>
<dbReference type="STRING" id="329726.AM1_1079"/>
<dbReference type="SUPFAM" id="SSF55729">
    <property type="entry name" value="Acyl-CoA N-acyltransferases (Nat)"/>
    <property type="match status" value="1"/>
</dbReference>
<accession>B0C1V2</accession>
<dbReference type="GO" id="GO:0016747">
    <property type="term" value="F:acyltransferase activity, transferring groups other than amino-acyl groups"/>
    <property type="evidence" value="ECO:0007669"/>
    <property type="project" value="InterPro"/>
</dbReference>
<keyword evidence="5" id="KW-1185">Reference proteome</keyword>
<dbReference type="AlphaFoldDB" id="B0C1V2"/>
<evidence type="ECO:0000256" key="2">
    <source>
        <dbReference type="ARBA" id="ARBA00023315"/>
    </source>
</evidence>
<dbReference type="eggNOG" id="COG0456">
    <property type="taxonomic scope" value="Bacteria"/>
</dbReference>
<evidence type="ECO:0000259" key="3">
    <source>
        <dbReference type="PROSITE" id="PS51186"/>
    </source>
</evidence>
<dbReference type="Pfam" id="PF00583">
    <property type="entry name" value="Acetyltransf_1"/>
    <property type="match status" value="1"/>
</dbReference>
<dbReference type="EMBL" id="CP000828">
    <property type="protein sequence ID" value="ABW26118.1"/>
    <property type="molecule type" value="Genomic_DNA"/>
</dbReference>
<reference evidence="4 5" key="1">
    <citation type="journal article" date="2008" name="Proc. Natl. Acad. Sci. U.S.A.">
        <title>Niche adaptation and genome expansion in the chlorophyll d-producing cyanobacterium Acaryochloris marina.</title>
        <authorList>
            <person name="Swingley W.D."/>
            <person name="Chen M."/>
            <person name="Cheung P.C."/>
            <person name="Conrad A.L."/>
            <person name="Dejesa L.C."/>
            <person name="Hao J."/>
            <person name="Honchak B.M."/>
            <person name="Karbach L.E."/>
            <person name="Kurdoglu A."/>
            <person name="Lahiri S."/>
            <person name="Mastrian S.D."/>
            <person name="Miyashita H."/>
            <person name="Page L."/>
            <person name="Ramakrishna P."/>
            <person name="Satoh S."/>
            <person name="Sattley W.M."/>
            <person name="Shimada Y."/>
            <person name="Taylor H.L."/>
            <person name="Tomo T."/>
            <person name="Tsuchiya T."/>
            <person name="Wang Z.T."/>
            <person name="Raymond J."/>
            <person name="Mimuro M."/>
            <person name="Blankenship R.E."/>
            <person name="Touchman J.W."/>
        </authorList>
    </citation>
    <scope>NUCLEOTIDE SEQUENCE [LARGE SCALE GENOMIC DNA]</scope>
    <source>
        <strain evidence="5">MBIC 11017</strain>
    </source>
</reference>
<dbReference type="HOGENOM" id="CLU_2379596_0_0_3"/>
<evidence type="ECO:0000313" key="5">
    <source>
        <dbReference type="Proteomes" id="UP000000268"/>
    </source>
</evidence>
<keyword evidence="2" id="KW-0012">Acyltransferase</keyword>
<proteinExistence type="predicted"/>
<dbReference type="InterPro" id="IPR016181">
    <property type="entry name" value="Acyl_CoA_acyltransferase"/>
</dbReference>
<keyword evidence="1" id="KW-0808">Transferase</keyword>
<dbReference type="PANTHER" id="PTHR43877">
    <property type="entry name" value="AMINOALKYLPHOSPHONATE N-ACETYLTRANSFERASE-RELATED-RELATED"/>
    <property type="match status" value="1"/>
</dbReference>
<dbReference type="Gene3D" id="3.40.630.30">
    <property type="match status" value="1"/>
</dbReference>
<dbReference type="Proteomes" id="UP000000268">
    <property type="component" value="Chromosome"/>
</dbReference>
<name>B0C1V2_ACAM1</name>
<dbReference type="KEGG" id="amr:AM1_1079"/>
<gene>
    <name evidence="4" type="ordered locus">AM1_1079</name>
</gene>
<evidence type="ECO:0000313" key="4">
    <source>
        <dbReference type="EMBL" id="ABW26118.1"/>
    </source>
</evidence>
<dbReference type="InterPro" id="IPR050832">
    <property type="entry name" value="Bact_Acetyltransf"/>
</dbReference>
<evidence type="ECO:0000256" key="1">
    <source>
        <dbReference type="ARBA" id="ARBA00022679"/>
    </source>
</evidence>
<organism evidence="4 5">
    <name type="scientific">Acaryochloris marina (strain MBIC 11017)</name>
    <dbReference type="NCBI Taxonomy" id="329726"/>
    <lineage>
        <taxon>Bacteria</taxon>
        <taxon>Bacillati</taxon>
        <taxon>Cyanobacteriota</taxon>
        <taxon>Cyanophyceae</taxon>
        <taxon>Acaryochloridales</taxon>
        <taxon>Acaryochloridaceae</taxon>
        <taxon>Acaryochloris</taxon>
    </lineage>
</organism>
<sequence>MCDFTLAVAANESGVAYTQIHYFYSLWSLGLEAKLKDVYVISEAQGQGVGSRLLAFAIDRARQRQCRLIALNTNERNIAAKNLYAQNGFSCQPL</sequence>
<dbReference type="PROSITE" id="PS51186">
    <property type="entry name" value="GNAT"/>
    <property type="match status" value="1"/>
</dbReference>